<gene>
    <name evidence="3" type="ORF">CP49_07610</name>
</gene>
<comment type="caution">
    <text evidence="3">The sequence shown here is derived from an EMBL/GenBank/DDBJ whole genome shotgun (WGS) entry which is preliminary data.</text>
</comment>
<evidence type="ECO:0000259" key="2">
    <source>
        <dbReference type="Pfam" id="PF01321"/>
    </source>
</evidence>
<feature type="domain" description="Peptidase M24" evidence="1">
    <location>
        <begin position="173"/>
        <end position="377"/>
    </location>
</feature>
<dbReference type="InterPro" id="IPR050659">
    <property type="entry name" value="Peptidase_M24B"/>
</dbReference>
<dbReference type="Pfam" id="PF00557">
    <property type="entry name" value="Peptidase_M24"/>
    <property type="match status" value="1"/>
</dbReference>
<dbReference type="EMBL" id="LLXX01000090">
    <property type="protein sequence ID" value="KRR07872.1"/>
    <property type="molecule type" value="Genomic_DNA"/>
</dbReference>
<dbReference type="Gene3D" id="3.90.230.10">
    <property type="entry name" value="Creatinase/methionine aminopeptidase superfamily"/>
    <property type="match status" value="1"/>
</dbReference>
<dbReference type="InterPro" id="IPR029149">
    <property type="entry name" value="Creatin/AminoP/Spt16_N"/>
</dbReference>
<dbReference type="InterPro" id="IPR000994">
    <property type="entry name" value="Pept_M24"/>
</dbReference>
<dbReference type="PANTHER" id="PTHR46112">
    <property type="entry name" value="AMINOPEPTIDASE"/>
    <property type="match status" value="1"/>
</dbReference>
<dbReference type="SUPFAM" id="SSF55920">
    <property type="entry name" value="Creatinase/aminopeptidase"/>
    <property type="match status" value="1"/>
</dbReference>
<dbReference type="PANTHER" id="PTHR46112:SF3">
    <property type="entry name" value="AMINOPEPTIDASE YPDF"/>
    <property type="match status" value="1"/>
</dbReference>
<dbReference type="SUPFAM" id="SSF53092">
    <property type="entry name" value="Creatinase/prolidase N-terminal domain"/>
    <property type="match status" value="1"/>
</dbReference>
<sequence>MQERVSRPTESRAIPFDTAKLDSLMEAAGLDILVATSKHNVQYLLDAERAIFFDYMDALGVSRYLPVVIYPKGAPDKAAYIGHRLETHQRAVAPLWVPQVRTEGNGSVDAVSLAAGLIKSAGVPMKRIGVEMPFLPMDAGRALSDALPDSEIKDALLVLERLRAVKSPAELAKLKKASELVIESMNEVIANHGPGTTKQQLFDALRIAEVKRGLTFEYCLLACGASHNRAPSADRWETGDVLSLDSGGNYHGYIGDLARMAVLGEPDSELKNLLAEIEAIQRAAFAAVRPGAMGGEIYAAAEKLLAQSSQRDCTEFLAHGMGLVSHEAPRLTAKGPIPYDDPDARRPLEPGMVVSIETTMKHPARGFIKLEDTVAVTPAGYEIFGEGSRGWNIGGIARVR</sequence>
<dbReference type="InterPro" id="IPR000587">
    <property type="entry name" value="Creatinase_N"/>
</dbReference>
<dbReference type="InterPro" id="IPR036005">
    <property type="entry name" value="Creatinase/aminopeptidase-like"/>
</dbReference>
<feature type="domain" description="Creatinase N-terminal" evidence="2">
    <location>
        <begin position="19"/>
        <end position="165"/>
    </location>
</feature>
<dbReference type="STRING" id="1518501.CQ10_18310"/>
<evidence type="ECO:0000313" key="4">
    <source>
        <dbReference type="Proteomes" id="UP000051913"/>
    </source>
</evidence>
<reference evidence="3 4" key="1">
    <citation type="submission" date="2014-03" db="EMBL/GenBank/DDBJ databases">
        <title>Bradyrhizobium valentinum sp. nov., isolated from effective nodules of Lupinus mariae-josephae, a lupine endemic of basic-lime soils in Eastern Spain.</title>
        <authorList>
            <person name="Duran D."/>
            <person name="Rey L."/>
            <person name="Navarro A."/>
            <person name="Busquets A."/>
            <person name="Imperial J."/>
            <person name="Ruiz-Argueso T."/>
        </authorList>
    </citation>
    <scope>NUCLEOTIDE SEQUENCE [LARGE SCALE GENOMIC DNA]</scope>
    <source>
        <strain evidence="3 4">LmjM3</strain>
    </source>
</reference>
<evidence type="ECO:0000313" key="3">
    <source>
        <dbReference type="EMBL" id="KRR07872.1"/>
    </source>
</evidence>
<dbReference type="RefSeq" id="WP_057850841.1">
    <property type="nucleotide sequence ID" value="NZ_LLXX01000090.1"/>
</dbReference>
<dbReference type="AlphaFoldDB" id="A0A0R3LSM2"/>
<dbReference type="CDD" id="cd01066">
    <property type="entry name" value="APP_MetAP"/>
    <property type="match status" value="1"/>
</dbReference>
<name>A0A0R3LSM2_9BRAD</name>
<keyword evidence="4" id="KW-1185">Reference proteome</keyword>
<dbReference type="Proteomes" id="UP000051913">
    <property type="component" value="Unassembled WGS sequence"/>
</dbReference>
<accession>A0A0R3LSM2</accession>
<protein>
    <submittedName>
        <fullName evidence="3">Peptidase</fullName>
    </submittedName>
</protein>
<proteinExistence type="predicted"/>
<evidence type="ECO:0000259" key="1">
    <source>
        <dbReference type="Pfam" id="PF00557"/>
    </source>
</evidence>
<dbReference type="Gene3D" id="3.40.350.10">
    <property type="entry name" value="Creatinase/prolidase N-terminal domain"/>
    <property type="match status" value="1"/>
</dbReference>
<organism evidence="3 4">
    <name type="scientific">Bradyrhizobium valentinum</name>
    <dbReference type="NCBI Taxonomy" id="1518501"/>
    <lineage>
        <taxon>Bacteria</taxon>
        <taxon>Pseudomonadati</taxon>
        <taxon>Pseudomonadota</taxon>
        <taxon>Alphaproteobacteria</taxon>
        <taxon>Hyphomicrobiales</taxon>
        <taxon>Nitrobacteraceae</taxon>
        <taxon>Bradyrhizobium</taxon>
    </lineage>
</organism>
<dbReference type="Pfam" id="PF01321">
    <property type="entry name" value="Creatinase_N"/>
    <property type="match status" value="1"/>
</dbReference>